<accession>A0A1Y1Z016</accession>
<dbReference type="InParanoid" id="A0A1Y1Z016"/>
<comment type="caution">
    <text evidence="1">The sequence shown here is derived from an EMBL/GenBank/DDBJ whole genome shotgun (WGS) entry which is preliminary data.</text>
</comment>
<gene>
    <name evidence="1" type="ORF">K493DRAFT_67904</name>
</gene>
<evidence type="ECO:0000313" key="1">
    <source>
        <dbReference type="EMBL" id="ORY03640.1"/>
    </source>
</evidence>
<keyword evidence="2" id="KW-1185">Reference proteome</keyword>
<dbReference type="EMBL" id="MCFE01000044">
    <property type="protein sequence ID" value="ORY03640.1"/>
    <property type="molecule type" value="Genomic_DNA"/>
</dbReference>
<dbReference type="Proteomes" id="UP000193498">
    <property type="component" value="Unassembled WGS sequence"/>
</dbReference>
<name>A0A1Y1Z016_9FUNG</name>
<organism evidence="1 2">
    <name type="scientific">Basidiobolus meristosporus CBS 931.73</name>
    <dbReference type="NCBI Taxonomy" id="1314790"/>
    <lineage>
        <taxon>Eukaryota</taxon>
        <taxon>Fungi</taxon>
        <taxon>Fungi incertae sedis</taxon>
        <taxon>Zoopagomycota</taxon>
        <taxon>Entomophthoromycotina</taxon>
        <taxon>Basidiobolomycetes</taxon>
        <taxon>Basidiobolales</taxon>
        <taxon>Basidiobolaceae</taxon>
        <taxon>Basidiobolus</taxon>
    </lineage>
</organism>
<protein>
    <submittedName>
        <fullName evidence="1">Uncharacterized protein</fullName>
    </submittedName>
</protein>
<proteinExistence type="predicted"/>
<sequence>MLTCYITDYSLQPSTHYSKYCQRRSPEHPIYARSESILQQQGRSRSPWFSHWSHMRSWSVRNQPFLFHNRKNKWE</sequence>
<evidence type="ECO:0000313" key="2">
    <source>
        <dbReference type="Proteomes" id="UP000193498"/>
    </source>
</evidence>
<reference evidence="1 2" key="1">
    <citation type="submission" date="2016-07" db="EMBL/GenBank/DDBJ databases">
        <title>Pervasive Adenine N6-methylation of Active Genes in Fungi.</title>
        <authorList>
            <consortium name="DOE Joint Genome Institute"/>
            <person name="Mondo S.J."/>
            <person name="Dannebaum R.O."/>
            <person name="Kuo R.C."/>
            <person name="Labutti K."/>
            <person name="Haridas S."/>
            <person name="Kuo A."/>
            <person name="Salamov A."/>
            <person name="Ahrendt S.R."/>
            <person name="Lipzen A."/>
            <person name="Sullivan W."/>
            <person name="Andreopoulos W.B."/>
            <person name="Clum A."/>
            <person name="Lindquist E."/>
            <person name="Daum C."/>
            <person name="Ramamoorthy G.K."/>
            <person name="Gryganskyi A."/>
            <person name="Culley D."/>
            <person name="Magnuson J.K."/>
            <person name="James T.Y."/>
            <person name="O'Malley M.A."/>
            <person name="Stajich J.E."/>
            <person name="Spatafora J.W."/>
            <person name="Visel A."/>
            <person name="Grigoriev I.V."/>
        </authorList>
    </citation>
    <scope>NUCLEOTIDE SEQUENCE [LARGE SCALE GENOMIC DNA]</scope>
    <source>
        <strain evidence="1 2">CBS 931.73</strain>
    </source>
</reference>
<dbReference type="AlphaFoldDB" id="A0A1Y1Z016"/>